<reference evidence="1" key="1">
    <citation type="submission" date="2014-02" db="EMBL/GenBank/DDBJ databases">
        <authorList>
            <person name="Genoscope - CEA"/>
        </authorList>
    </citation>
    <scope>NUCLEOTIDE SEQUENCE</scope>
    <source>
        <strain evidence="1">LS3</strain>
    </source>
</reference>
<name>A0A060TFS1_BLAAD</name>
<dbReference type="PhylomeDB" id="A0A060TFS1"/>
<sequence length="306" mass="34546">MLATPRLECIPESPPASPVWATPRDIARDLGRDLPRDLVSLKACSASPALSSNKSSYDSPKRLFFPLRAVLPQDYSDMYTEDVLADPNQLNSLGRPLFTDRSLVDWQLNDVRSLLIIDKLKPEWNGVVPTVIEPGYRIIVLGLDASDQDIVHALVDSDIYKEHGFDRQFRYQTAQYTVQAARARSASAHGLTKPEWRNIIENYLLNLACEAQCRIDYKKTCSAIKRQRAADQQQTITLSPPSPSSNSSTLLKKALLTSLSTSPDFPSKHRPHKVSLSRREKHQIWVQVQTRLYARLGLDWQPDDLA</sequence>
<protein>
    <submittedName>
        <fullName evidence="1">ARAD1D25344p</fullName>
    </submittedName>
</protein>
<evidence type="ECO:0000313" key="1">
    <source>
        <dbReference type="EMBL" id="CDP38036.1"/>
    </source>
</evidence>
<organism evidence="1">
    <name type="scientific">Blastobotrys adeninivorans</name>
    <name type="common">Yeast</name>
    <name type="synonym">Arxula adeninivorans</name>
    <dbReference type="NCBI Taxonomy" id="409370"/>
    <lineage>
        <taxon>Eukaryota</taxon>
        <taxon>Fungi</taxon>
        <taxon>Dikarya</taxon>
        <taxon>Ascomycota</taxon>
        <taxon>Saccharomycotina</taxon>
        <taxon>Dipodascomycetes</taxon>
        <taxon>Dipodascales</taxon>
        <taxon>Trichomonascaceae</taxon>
        <taxon>Blastobotrys</taxon>
    </lineage>
</organism>
<dbReference type="AlphaFoldDB" id="A0A060TFS1"/>
<dbReference type="EMBL" id="HG937694">
    <property type="protein sequence ID" value="CDP38036.1"/>
    <property type="molecule type" value="Genomic_DNA"/>
</dbReference>
<gene>
    <name evidence="1" type="ORF">GNLVRS02_ARAD1D25344g</name>
</gene>
<dbReference type="InterPro" id="IPR035189">
    <property type="entry name" value="Std1/Mth1"/>
</dbReference>
<reference evidence="1" key="2">
    <citation type="submission" date="2014-06" db="EMBL/GenBank/DDBJ databases">
        <title>The complete genome of Blastobotrys (Arxula) adeninivorans LS3 - a yeast of biotechnological interest.</title>
        <authorList>
            <person name="Kunze G."/>
            <person name="Gaillardin C."/>
            <person name="Czernicka M."/>
            <person name="Durrens P."/>
            <person name="Martin T."/>
            <person name="Boer E."/>
            <person name="Gabaldon T."/>
            <person name="Cruz J."/>
            <person name="Talla E."/>
            <person name="Marck C."/>
            <person name="Goffeau A."/>
            <person name="Barbe V."/>
            <person name="Baret P."/>
            <person name="Baronian K."/>
            <person name="Beier S."/>
            <person name="Bleykasten C."/>
            <person name="Bode R."/>
            <person name="Casaregola S."/>
            <person name="Despons L."/>
            <person name="Fairhead C."/>
            <person name="Giersberg M."/>
            <person name="Gierski P."/>
            <person name="Hahnel U."/>
            <person name="Hartmann A."/>
            <person name="Jankowska D."/>
            <person name="Jubin C."/>
            <person name="Jung P."/>
            <person name="Lafontaine I."/>
            <person name="Leh-Louis V."/>
            <person name="Lemaire M."/>
            <person name="Marcet-Houben M."/>
            <person name="Mascher M."/>
            <person name="Morel G."/>
            <person name="Richard G.-F."/>
            <person name="Riechen J."/>
            <person name="Sacerdot C."/>
            <person name="Sarkar A."/>
            <person name="Savel G."/>
            <person name="Schacherer J."/>
            <person name="Sherman D."/>
            <person name="Straub M.-L."/>
            <person name="Stein N."/>
            <person name="Thierry A."/>
            <person name="Trautwein-Schult A."/>
            <person name="Westhof E."/>
            <person name="Worch S."/>
            <person name="Dujon B."/>
            <person name="Souciet J.-L."/>
            <person name="Wincker P."/>
            <person name="Scholz U."/>
            <person name="Neuveglise N."/>
        </authorList>
    </citation>
    <scope>NUCLEOTIDE SEQUENCE</scope>
    <source>
        <strain evidence="1">LS3</strain>
    </source>
</reference>
<dbReference type="Pfam" id="PF17235">
    <property type="entry name" value="STD1"/>
    <property type="match status" value="1"/>
</dbReference>
<proteinExistence type="predicted"/>
<accession>A0A060TFS1</accession>